<organism evidence="1 2">
    <name type="scientific">Bradyrhizobium betae</name>
    <dbReference type="NCBI Taxonomy" id="244734"/>
    <lineage>
        <taxon>Bacteria</taxon>
        <taxon>Pseudomonadati</taxon>
        <taxon>Pseudomonadota</taxon>
        <taxon>Alphaproteobacteria</taxon>
        <taxon>Hyphomicrobiales</taxon>
        <taxon>Nitrobacteraceae</taxon>
        <taxon>Bradyrhizobium</taxon>
    </lineage>
</organism>
<proteinExistence type="predicted"/>
<reference evidence="1 2" key="1">
    <citation type="submission" date="2017-03" db="EMBL/GenBank/DDBJ databases">
        <authorList>
            <person name="Safronova V.I."/>
            <person name="Sazanova A.L."/>
            <person name="Chirak E.R."/>
        </authorList>
    </citation>
    <scope>NUCLEOTIDE SEQUENCE [LARGE SCALE GENOMIC DNA]</scope>
    <source>
        <strain evidence="1 2">Opo-243</strain>
    </source>
</reference>
<protein>
    <submittedName>
        <fullName evidence="1">Uncharacterized protein</fullName>
    </submittedName>
</protein>
<dbReference type="AlphaFoldDB" id="A0A4Q1ULM9"/>
<name>A0A4Q1ULM9_9BRAD</name>
<comment type="caution">
    <text evidence="1">The sequence shown here is derived from an EMBL/GenBank/DDBJ whole genome shotgun (WGS) entry which is preliminary data.</text>
</comment>
<dbReference type="Proteomes" id="UP000290819">
    <property type="component" value="Unassembled WGS sequence"/>
</dbReference>
<keyword evidence="2" id="KW-1185">Reference proteome</keyword>
<sequence>MEPHVLQLHLPPTSPFCDTADFLVFDNFPGTPSILNGKPPVIGSGTWSVAGNPDRSLSGNGYLYFGPGGGLDTAYAQMALSEIPGEIGCTFQYDSVAPTPTLSCYPALGGFSQNNFHFQVGPTQFGFTFWKNGVASNIPAWNISNLYLLSPNEIYTYRVFIDPPRAQGFLFDSAGTLVGYSSIDEPNMAAVIGPFMFVQLFDNSLKYGSVWARKKAVNPDLTNASLMRPGALHVGGGLPSGVLSARYDGFTEDQAPAIAATTHDAELGIKAETPGYGARLILSASLTPLAMTGATVLKGGSGYQLNDLLAVVGGTVHSGGAPAQLRVARVGAAGDVTAVSVTVPGLYDSPPPVADDNVTPITGAGAHASVVPTFIGKTPFSSSIELSALLEVIFKDTDGHPWLTKPQFNGNPESSYPTVPGGVRIGGATGPFWVSGTGAPEGHVVAPVGSLFSRTDGGAGSTLYVKESGAGAAGWTPK</sequence>
<accession>A0A4Q1ULM9</accession>
<evidence type="ECO:0000313" key="1">
    <source>
        <dbReference type="EMBL" id="RXT36458.1"/>
    </source>
</evidence>
<evidence type="ECO:0000313" key="2">
    <source>
        <dbReference type="Proteomes" id="UP000290819"/>
    </source>
</evidence>
<dbReference type="EMBL" id="MZXW01000050">
    <property type="protein sequence ID" value="RXT36458.1"/>
    <property type="molecule type" value="Genomic_DNA"/>
</dbReference>
<gene>
    <name evidence="1" type="ORF">B5V03_32880</name>
</gene>